<dbReference type="Proteomes" id="UP000014243">
    <property type="component" value="Unassembled WGS sequence"/>
</dbReference>
<sequence length="90" mass="10325">MPSASFFHGVKLGTKSVIQIDWCSCSTLAYPFKISSNEVKMVRYDIAAIVMGNKSHRLTPFCTQIIPEILPFYKYSKQTVKSKFKIRFIL</sequence>
<gene>
    <name evidence="1" type="ORF">Lpp126_17149</name>
</gene>
<dbReference type="EMBL" id="ANKC01001208">
    <property type="protein sequence ID" value="EPC70516.1"/>
    <property type="molecule type" value="Genomic_DNA"/>
</dbReference>
<proteinExistence type="predicted"/>
<name>S2RG00_LACPA</name>
<dbReference type="AlphaFoldDB" id="S2RG00"/>
<organism evidence="1 2">
    <name type="scientific">Lacticaseibacillus paracasei subsp. paracasei Lpp126</name>
    <dbReference type="NCBI Taxonomy" id="1256206"/>
    <lineage>
        <taxon>Bacteria</taxon>
        <taxon>Bacillati</taxon>
        <taxon>Bacillota</taxon>
        <taxon>Bacilli</taxon>
        <taxon>Lactobacillales</taxon>
        <taxon>Lactobacillaceae</taxon>
        <taxon>Lacticaseibacillus</taxon>
    </lineage>
</organism>
<reference evidence="1 2" key="1">
    <citation type="journal article" date="2013" name="PLoS ONE">
        <title>Lactobacillus paracasei comparative genomics: towards species pan-genome definition and exploitation of diversity.</title>
        <authorList>
            <person name="Smokvina T."/>
            <person name="Wels M."/>
            <person name="Polka J."/>
            <person name="Chervaux C."/>
            <person name="Brisse S."/>
            <person name="Boekhorst J."/>
            <person name="van Hylckama Vlieg J.E."/>
            <person name="Siezen R.J."/>
        </authorList>
    </citation>
    <scope>NUCLEOTIDE SEQUENCE [LARGE SCALE GENOMIC DNA]</scope>
    <source>
        <strain evidence="1 2">Lpp126</strain>
    </source>
</reference>
<protein>
    <submittedName>
        <fullName evidence="1">Uncharacterized protein</fullName>
    </submittedName>
</protein>
<evidence type="ECO:0000313" key="1">
    <source>
        <dbReference type="EMBL" id="EPC70516.1"/>
    </source>
</evidence>
<comment type="caution">
    <text evidence="1">The sequence shown here is derived from an EMBL/GenBank/DDBJ whole genome shotgun (WGS) entry which is preliminary data.</text>
</comment>
<accession>S2RG00</accession>
<evidence type="ECO:0000313" key="2">
    <source>
        <dbReference type="Proteomes" id="UP000014243"/>
    </source>
</evidence>